<proteinExistence type="predicted"/>
<keyword evidence="2" id="KW-1185">Reference proteome</keyword>
<reference evidence="2" key="1">
    <citation type="journal article" date="2014" name="Proc. Natl. Acad. Sci. U.S.A.">
        <title>Extensive sampling of basidiomycete genomes demonstrates inadequacy of the white-rot/brown-rot paradigm for wood decay fungi.</title>
        <authorList>
            <person name="Riley R."/>
            <person name="Salamov A.A."/>
            <person name="Brown D.W."/>
            <person name="Nagy L.G."/>
            <person name="Floudas D."/>
            <person name="Held B.W."/>
            <person name="Levasseur A."/>
            <person name="Lombard V."/>
            <person name="Morin E."/>
            <person name="Otillar R."/>
            <person name="Lindquist E.A."/>
            <person name="Sun H."/>
            <person name="LaButti K.M."/>
            <person name="Schmutz J."/>
            <person name="Jabbour D."/>
            <person name="Luo H."/>
            <person name="Baker S.E."/>
            <person name="Pisabarro A.G."/>
            <person name="Walton J.D."/>
            <person name="Blanchette R.A."/>
            <person name="Henrissat B."/>
            <person name="Martin F."/>
            <person name="Cullen D."/>
            <person name="Hibbett D.S."/>
            <person name="Grigoriev I.V."/>
        </authorList>
    </citation>
    <scope>NUCLEOTIDE SEQUENCE [LARGE SCALE GENOMIC DNA]</scope>
    <source>
        <strain evidence="2">CBS 339.88</strain>
    </source>
</reference>
<dbReference type="Proteomes" id="UP000027222">
    <property type="component" value="Unassembled WGS sequence"/>
</dbReference>
<evidence type="ECO:0000313" key="2">
    <source>
        <dbReference type="Proteomes" id="UP000027222"/>
    </source>
</evidence>
<evidence type="ECO:0000313" key="1">
    <source>
        <dbReference type="EMBL" id="KDR74154.1"/>
    </source>
</evidence>
<dbReference type="HOGENOM" id="CLU_1434533_0_0_1"/>
<dbReference type="AlphaFoldDB" id="A0A067T2I9"/>
<sequence length="189" mass="20776">MHLPSSSSCAAVRFSPPTISQKAATQTNNTNLNQQGTLPSQSHFLHMLALDEHRRRKSKQCLGIKRYEGTARRQTQPVKMTTRRSLPLHYALPPPRPTRTPLVPNALTCSSQTTMPIMSSDWMASPTRLLGQVPARIGIWYICAISLFFSLFDATPPTLPITIVEAYCYVRLCPKSAAAGTSSLAPPSV</sequence>
<name>A0A067T2I9_GALM3</name>
<accession>A0A067T2I9</accession>
<protein>
    <submittedName>
        <fullName evidence="1">Uncharacterized protein</fullName>
    </submittedName>
</protein>
<dbReference type="EMBL" id="KL142384">
    <property type="protein sequence ID" value="KDR74154.1"/>
    <property type="molecule type" value="Genomic_DNA"/>
</dbReference>
<organism evidence="1 2">
    <name type="scientific">Galerina marginata (strain CBS 339.88)</name>
    <dbReference type="NCBI Taxonomy" id="685588"/>
    <lineage>
        <taxon>Eukaryota</taxon>
        <taxon>Fungi</taxon>
        <taxon>Dikarya</taxon>
        <taxon>Basidiomycota</taxon>
        <taxon>Agaricomycotina</taxon>
        <taxon>Agaricomycetes</taxon>
        <taxon>Agaricomycetidae</taxon>
        <taxon>Agaricales</taxon>
        <taxon>Agaricineae</taxon>
        <taxon>Strophariaceae</taxon>
        <taxon>Galerina</taxon>
    </lineage>
</organism>
<gene>
    <name evidence="1" type="ORF">GALMADRAFT_605799</name>
</gene>